<feature type="region of interest" description="Disordered" evidence="1">
    <location>
        <begin position="282"/>
        <end position="451"/>
    </location>
</feature>
<dbReference type="GeneID" id="107266363"/>
<name>A0AAJ7RFB2_CEPCN</name>
<dbReference type="PANTHER" id="PTHR21557:SF2">
    <property type="entry name" value="CORDON-BLEU PROTEIN-LIKE 1"/>
    <property type="match status" value="1"/>
</dbReference>
<feature type="region of interest" description="Disordered" evidence="1">
    <location>
        <begin position="256"/>
        <end position="275"/>
    </location>
</feature>
<feature type="region of interest" description="Disordered" evidence="1">
    <location>
        <begin position="464"/>
        <end position="508"/>
    </location>
</feature>
<feature type="compositionally biased region" description="Basic and acidic residues" evidence="1">
    <location>
        <begin position="1392"/>
        <end position="1402"/>
    </location>
</feature>
<feature type="compositionally biased region" description="Low complexity" evidence="1">
    <location>
        <begin position="283"/>
        <end position="294"/>
    </location>
</feature>
<feature type="region of interest" description="Disordered" evidence="1">
    <location>
        <begin position="713"/>
        <end position="736"/>
    </location>
</feature>
<feature type="domain" description="RBD" evidence="2">
    <location>
        <begin position="169"/>
        <end position="240"/>
    </location>
</feature>
<feature type="region of interest" description="Disordered" evidence="1">
    <location>
        <begin position="585"/>
        <end position="638"/>
    </location>
</feature>
<feature type="compositionally biased region" description="Polar residues" evidence="1">
    <location>
        <begin position="363"/>
        <end position="373"/>
    </location>
</feature>
<dbReference type="InterPro" id="IPR003116">
    <property type="entry name" value="RBD_dom"/>
</dbReference>
<dbReference type="InterPro" id="IPR003124">
    <property type="entry name" value="WH2_dom"/>
</dbReference>
<dbReference type="GO" id="GO:0003785">
    <property type="term" value="F:actin monomer binding"/>
    <property type="evidence" value="ECO:0007669"/>
    <property type="project" value="InterPro"/>
</dbReference>
<dbReference type="GO" id="GO:0007165">
    <property type="term" value="P:signal transduction"/>
    <property type="evidence" value="ECO:0007669"/>
    <property type="project" value="InterPro"/>
</dbReference>
<feature type="region of interest" description="Disordered" evidence="1">
    <location>
        <begin position="1798"/>
        <end position="1859"/>
    </location>
</feature>
<accession>A0AAJ7RFB2</accession>
<evidence type="ECO:0000313" key="5">
    <source>
        <dbReference type="RefSeq" id="XP_024939419.1"/>
    </source>
</evidence>
<protein>
    <submittedName>
        <fullName evidence="5 6">Uncharacterized protein LOC107266363 isoform X3</fullName>
    </submittedName>
</protein>
<evidence type="ECO:0000313" key="6">
    <source>
        <dbReference type="RefSeq" id="XP_024939420.1"/>
    </source>
</evidence>
<dbReference type="PANTHER" id="PTHR21557">
    <property type="entry name" value="CORDON-BLEU"/>
    <property type="match status" value="1"/>
</dbReference>
<reference evidence="5 6" key="1">
    <citation type="submission" date="2025-04" db="UniProtKB">
        <authorList>
            <consortium name="RefSeq"/>
        </authorList>
    </citation>
    <scope>IDENTIFICATION</scope>
</reference>
<feature type="region of interest" description="Disordered" evidence="1">
    <location>
        <begin position="536"/>
        <end position="571"/>
    </location>
</feature>
<evidence type="ECO:0000259" key="3">
    <source>
        <dbReference type="PROSITE" id="PS51082"/>
    </source>
</evidence>
<dbReference type="Proteomes" id="UP000694920">
    <property type="component" value="Unplaced"/>
</dbReference>
<feature type="compositionally biased region" description="Polar residues" evidence="1">
    <location>
        <begin position="604"/>
        <end position="617"/>
    </location>
</feature>
<organism evidence="4 6">
    <name type="scientific">Cephus cinctus</name>
    <name type="common">Wheat stem sawfly</name>
    <dbReference type="NCBI Taxonomy" id="211228"/>
    <lineage>
        <taxon>Eukaryota</taxon>
        <taxon>Metazoa</taxon>
        <taxon>Ecdysozoa</taxon>
        <taxon>Arthropoda</taxon>
        <taxon>Hexapoda</taxon>
        <taxon>Insecta</taxon>
        <taxon>Pterygota</taxon>
        <taxon>Neoptera</taxon>
        <taxon>Endopterygota</taxon>
        <taxon>Hymenoptera</taxon>
        <taxon>Cephoidea</taxon>
        <taxon>Cephidae</taxon>
        <taxon>Cephus</taxon>
    </lineage>
</organism>
<feature type="domain" description="WH2" evidence="3">
    <location>
        <begin position="2052"/>
        <end position="2072"/>
    </location>
</feature>
<dbReference type="InterPro" id="IPR029071">
    <property type="entry name" value="Ubiquitin-like_domsf"/>
</dbReference>
<feature type="compositionally biased region" description="Polar residues" evidence="1">
    <location>
        <begin position="394"/>
        <end position="403"/>
    </location>
</feature>
<feature type="region of interest" description="Disordered" evidence="1">
    <location>
        <begin position="1148"/>
        <end position="1184"/>
    </location>
</feature>
<keyword evidence="4" id="KW-1185">Reference proteome</keyword>
<evidence type="ECO:0000313" key="4">
    <source>
        <dbReference type="Proteomes" id="UP000694920"/>
    </source>
</evidence>
<feature type="compositionally biased region" description="Polar residues" evidence="1">
    <location>
        <begin position="496"/>
        <end position="508"/>
    </location>
</feature>
<dbReference type="InterPro" id="IPR039895">
    <property type="entry name" value="COBL-like"/>
</dbReference>
<feature type="region of interest" description="Disordered" evidence="1">
    <location>
        <begin position="1657"/>
        <end position="1696"/>
    </location>
</feature>
<dbReference type="RefSeq" id="XP_024939420.1">
    <property type="nucleotide sequence ID" value="XM_025083652.1"/>
</dbReference>
<proteinExistence type="predicted"/>
<feature type="region of interest" description="Disordered" evidence="1">
    <location>
        <begin position="1459"/>
        <end position="1482"/>
    </location>
</feature>
<feature type="compositionally biased region" description="Low complexity" evidence="1">
    <location>
        <begin position="1163"/>
        <end position="1173"/>
    </location>
</feature>
<dbReference type="Gene3D" id="3.10.20.90">
    <property type="entry name" value="Phosphatidylinositol 3-kinase Catalytic Subunit, Chain A, domain 1"/>
    <property type="match status" value="1"/>
</dbReference>
<dbReference type="RefSeq" id="XP_024939419.1">
    <property type="nucleotide sequence ID" value="XM_025083651.1"/>
</dbReference>
<feature type="compositionally biased region" description="Basic and acidic residues" evidence="1">
    <location>
        <begin position="1821"/>
        <end position="1849"/>
    </location>
</feature>
<feature type="compositionally biased region" description="Pro residues" evidence="1">
    <location>
        <begin position="1153"/>
        <end position="1162"/>
    </location>
</feature>
<dbReference type="PROSITE" id="PS51082">
    <property type="entry name" value="WH2"/>
    <property type="match status" value="1"/>
</dbReference>
<feature type="region of interest" description="Disordered" evidence="1">
    <location>
        <begin position="1385"/>
        <end position="1413"/>
    </location>
</feature>
<evidence type="ECO:0000256" key="1">
    <source>
        <dbReference type="SAM" id="MobiDB-lite"/>
    </source>
</evidence>
<feature type="compositionally biased region" description="Basic and acidic residues" evidence="1">
    <location>
        <begin position="1674"/>
        <end position="1692"/>
    </location>
</feature>
<dbReference type="PROSITE" id="PS50898">
    <property type="entry name" value="RBD"/>
    <property type="match status" value="1"/>
</dbReference>
<gene>
    <name evidence="5 6" type="primary">LOC107266363</name>
</gene>
<feature type="compositionally biased region" description="Low complexity" evidence="1">
    <location>
        <begin position="418"/>
        <end position="430"/>
    </location>
</feature>
<feature type="compositionally biased region" description="Polar residues" evidence="1">
    <location>
        <begin position="1657"/>
        <end position="1673"/>
    </location>
</feature>
<feature type="compositionally biased region" description="Polar residues" evidence="1">
    <location>
        <begin position="627"/>
        <end position="638"/>
    </location>
</feature>
<dbReference type="SUPFAM" id="SSF54236">
    <property type="entry name" value="Ubiquitin-like"/>
    <property type="match status" value="1"/>
</dbReference>
<feature type="region of interest" description="Disordered" evidence="1">
    <location>
        <begin position="1513"/>
        <end position="1535"/>
    </location>
</feature>
<feature type="region of interest" description="Disordered" evidence="1">
    <location>
        <begin position="770"/>
        <end position="792"/>
    </location>
</feature>
<evidence type="ECO:0000259" key="2">
    <source>
        <dbReference type="PROSITE" id="PS50898"/>
    </source>
</evidence>
<sequence>MLCLKKRRTYSFTQGACEDLPRRVKKDNRYNESLNMAVTTLPRKHGTREDRPSSGMVLTVTEDTPADMLAGSMDLLVQLPREHHVHTQRVTVQRSTPMMDLLVQIATAHKLAASSYTLQAIGERGLVLPHQPNTPIGALDALQVKLLPKQGTFVPRKTRQANQPFETTFRLQVHLPRNQLYVSRVSPKMNLGEILEEVCREKNLDRNKYELRHPANLEEVLDLSSSLQDYHLQEVTLYAKQGRALGSALSSQDIMALQRQEERRRQQTKQGVFGFMFKKSKDSSLSTDSLGGRSVSPARSDETGRSASPLAPPARPLRKRRPAPKPPVLENGEVSQDNSKEKIVISHSRNSSDSSGYHEASVLSDNPDSNTRIPETLPRRSKVPGNMDSPRKLAQTSQASKSLGNLAAASGGLSHGVSNTSLSSTDSCSSLRKKRTAPAPPPPPMARPLSSAISTQGLERIVDSEESLTSDMDISKPPSDIGAASSKANSDIDVHSNANSGVAMNSVNSRSTAIESKVNSETRLVPDVIPNCVKTSKTDSEMVEKTKPELKAADKNIPKSNSEIVPAPSVPRTMNVATARVEKRAGGLAPIPKPRETSIPGSIKSANSHALQCSESQPLPAPRTRSESTTSLDSLPSVQESVNISKSVGKMSTKSLDTIASNDTRTALPCSNVRKSEAVKSEVSLDSREISLEKTRDEAKDIYKKDSFDDEVQVSSNRTKPEELVASPGPINCGRVGRDKFDDKKQESVALGTGDKRTIVTVKSAEVSVKGQEETKEGKKHSERKAPEKPRRRTLEIAELNIKKDPGEENNENKASKPVLRGSVMEFKKDNFSQESSTSIEGNKETMENIVKRLGPGKAIRKTCSMKQLHEKWENRKLPSGGDSLKHAKSMDDIYGICTRKESGYIRKKNSMQTRSCAVISTIPKCEHIAPKWDDDVRKITKHNLQTEKPKSKSFEHPVNVKGSLGLPFDAGESIVHCSLELDARKESFGLTEDELANLENIGMLKRDKKMPKRMKIFRSHSDLNNFEINTFGRHPRYLTAYAEDFAGVLNTNLTTNVLKLDEKERKDHKDLSNEDSTSNEYIGSSQISISGTEFPSFMTHGTHFADWQDIQNLKDDAEEDTTIIGQSDNEDGPMQTDVLLRKVSDTLSGSLVPPPQPPTMPPDSSCSSLSGSDEAQSAAKRNPVDILLSEATETLNETIESTKKIENAVKLSQVKIKQSNLSPAQTILRSSTPNLTLSSSQQDTSDYVSAGGDDLSITDWEYQLPAPPSAFRDNDSPAFNDYETITLGSVEAFKEPIARIVDKTDAETKNENNLTITNKTATKSSAVSSKAKHVKPIVDVTPPTVMDKKSFTRQISTESRGSDASLELKKEVISELENRIETGRLSQSNIKHSETDSRRASEISSTPTLAPVDNTLSNFTITTYSGQRSLNIFDEAEQQQQQQQSDDKTVKSFATLNRSRTISENSNGSIQSPRSSTARERDFVQTKTLPANGYDGQESLEQTEFLKPVPKSLKHESLPSSQSFGNDDEKSSNLHKSKSYISWVNNTKVRTGISGEEDSMNSMTYDSIDNSGEPIRKSVSINNLSQDTSRGNEKFSQWRENILKRQEEPTKEKQLQSLQVLKNILPKLKNSQQTDENVIEQSRNKVADEQITKVVSSIEHSTESSVDSNTADSKLKAESEMQKVRTEESSGKRFSYSGPPAISLGSWSERPCVNVQIKMDTDYKFGKSNTSGAKTVVNLNGTRDEADYVKFNGDAGSTLPRKVVKSNFIENEMSTELKKSENKEKEELANKLITHTTPSGFKRPALNKIGFPEGRSVPNNEDKPIVTAMELKKTDADKNDPPRNQKQQEDDDDDIDTRPVKFEELTKAFGQEVTRRAKPKHIVQNRHSDYYGSKPEIITNFIKSDINQNGFAHSNKVAPKQVEPVRNNSVVSNEINNDAQNIPIKKYTSVIGINSQGAHFANQNGNFAMKNRSSSIKINGPMPVVKGFKIQASEIEPKVITAPARQNGFSVVNGPKKLSQTPQPPTMPVITGVTLKSNSARPKSMPLQKDSRDDLLESIRNFGGRDKLKTATGRRY</sequence>
<feature type="compositionally biased region" description="Polar residues" evidence="1">
    <location>
        <begin position="1459"/>
        <end position="1477"/>
    </location>
</feature>
<feature type="compositionally biased region" description="Polar residues" evidence="1">
    <location>
        <begin position="1403"/>
        <end position="1413"/>
    </location>
</feature>
<feature type="compositionally biased region" description="Basic and acidic residues" evidence="1">
    <location>
        <begin position="536"/>
        <end position="557"/>
    </location>
</feature>